<organism evidence="2 3">
    <name type="scientific">Knufia fluminis</name>
    <dbReference type="NCBI Taxonomy" id="191047"/>
    <lineage>
        <taxon>Eukaryota</taxon>
        <taxon>Fungi</taxon>
        <taxon>Dikarya</taxon>
        <taxon>Ascomycota</taxon>
        <taxon>Pezizomycotina</taxon>
        <taxon>Eurotiomycetes</taxon>
        <taxon>Chaetothyriomycetidae</taxon>
        <taxon>Chaetothyriales</taxon>
        <taxon>Trichomeriaceae</taxon>
        <taxon>Knufia</taxon>
    </lineage>
</organism>
<protein>
    <submittedName>
        <fullName evidence="2">Uncharacterized protein</fullName>
    </submittedName>
</protein>
<sequence length="75" mass="8428">MDDTTTSDPHSSDDAGYSSGEDDNSQAVDNFERGLVEQGRFLGDSDDLEFWHDDDSAYHGDMIWSYGRNTSDAHY</sequence>
<dbReference type="AlphaFoldDB" id="A0AAN8EWI8"/>
<accession>A0AAN8EWI8</accession>
<evidence type="ECO:0000256" key="1">
    <source>
        <dbReference type="SAM" id="MobiDB-lite"/>
    </source>
</evidence>
<evidence type="ECO:0000313" key="3">
    <source>
        <dbReference type="Proteomes" id="UP001316803"/>
    </source>
</evidence>
<proteinExistence type="predicted"/>
<keyword evidence="3" id="KW-1185">Reference proteome</keyword>
<dbReference type="Proteomes" id="UP001316803">
    <property type="component" value="Unassembled WGS sequence"/>
</dbReference>
<dbReference type="EMBL" id="JAKLMC020000002">
    <property type="protein sequence ID" value="KAK5957690.1"/>
    <property type="molecule type" value="Genomic_DNA"/>
</dbReference>
<name>A0AAN8EWI8_9EURO</name>
<evidence type="ECO:0000313" key="2">
    <source>
        <dbReference type="EMBL" id="KAK5957690.1"/>
    </source>
</evidence>
<feature type="region of interest" description="Disordered" evidence="1">
    <location>
        <begin position="1"/>
        <end position="32"/>
    </location>
</feature>
<reference evidence="2 3" key="1">
    <citation type="submission" date="2022-12" db="EMBL/GenBank/DDBJ databases">
        <title>Genomic features and morphological characterization of a novel Knufia sp. strain isolated from spacecraft assembly facility.</title>
        <authorList>
            <person name="Teixeira M."/>
            <person name="Chander A.M."/>
            <person name="Stajich J.E."/>
            <person name="Venkateswaran K."/>
        </authorList>
    </citation>
    <scope>NUCLEOTIDE SEQUENCE [LARGE SCALE GENOMIC DNA]</scope>
    <source>
        <strain evidence="2 3">FJI-L2-BK-P2</strain>
    </source>
</reference>
<gene>
    <name evidence="2" type="ORF">OHC33_000879</name>
</gene>
<comment type="caution">
    <text evidence="2">The sequence shown here is derived from an EMBL/GenBank/DDBJ whole genome shotgun (WGS) entry which is preliminary data.</text>
</comment>